<evidence type="ECO:0000313" key="23">
    <source>
        <dbReference type="EMBL" id="PYY27953.1"/>
    </source>
</evidence>
<evidence type="ECO:0000256" key="13">
    <source>
        <dbReference type="ARBA" id="ARBA00022989"/>
    </source>
</evidence>
<evidence type="ECO:0000256" key="5">
    <source>
        <dbReference type="ARBA" id="ARBA00022475"/>
    </source>
</evidence>
<dbReference type="InterPro" id="IPR011006">
    <property type="entry name" value="CheY-like_superfamily"/>
</dbReference>
<keyword evidence="8 23" id="KW-0808">Transferase</keyword>
<dbReference type="SMART" id="SM00448">
    <property type="entry name" value="REC"/>
    <property type="match status" value="1"/>
</dbReference>
<evidence type="ECO:0000256" key="12">
    <source>
        <dbReference type="ARBA" id="ARBA00022840"/>
    </source>
</evidence>
<comment type="similarity">
    <text evidence="3">In the N-terminal section; belongs to the phytochrome family.</text>
</comment>
<accession>A0A2W0C5N4</accession>
<dbReference type="Gene3D" id="1.10.287.130">
    <property type="match status" value="1"/>
</dbReference>
<dbReference type="GO" id="GO:0005524">
    <property type="term" value="F:ATP binding"/>
    <property type="evidence" value="ECO:0007669"/>
    <property type="project" value="UniProtKB-KW"/>
</dbReference>
<dbReference type="Pfam" id="PF02518">
    <property type="entry name" value="HATPase_c"/>
    <property type="match status" value="1"/>
</dbReference>
<proteinExistence type="inferred from homology"/>
<dbReference type="Pfam" id="PF00512">
    <property type="entry name" value="HisKA"/>
    <property type="match status" value="1"/>
</dbReference>
<evidence type="ECO:0000256" key="10">
    <source>
        <dbReference type="ARBA" id="ARBA00022741"/>
    </source>
</evidence>
<keyword evidence="10" id="KW-0547">Nucleotide-binding</keyword>
<evidence type="ECO:0000259" key="22">
    <source>
        <dbReference type="PROSITE" id="PS50894"/>
    </source>
</evidence>
<keyword evidence="5" id="KW-1003">Cell membrane</keyword>
<name>A0A2W0C5N4_9BACL</name>
<evidence type="ECO:0000256" key="17">
    <source>
        <dbReference type="PROSITE-ProRule" id="PRU00110"/>
    </source>
</evidence>
<dbReference type="GO" id="GO:0008168">
    <property type="term" value="F:methyltransferase activity"/>
    <property type="evidence" value="ECO:0007669"/>
    <property type="project" value="UniProtKB-KW"/>
</dbReference>
<dbReference type="Pfam" id="PF00072">
    <property type="entry name" value="Response_reg"/>
    <property type="match status" value="1"/>
</dbReference>
<keyword evidence="15" id="KW-0472">Membrane</keyword>
<dbReference type="OrthoDB" id="9811620at2"/>
<keyword evidence="19" id="KW-0175">Coiled coil</keyword>
<dbReference type="Pfam" id="PF01627">
    <property type="entry name" value="Hpt"/>
    <property type="match status" value="1"/>
</dbReference>
<dbReference type="InterPro" id="IPR005467">
    <property type="entry name" value="His_kinase_dom"/>
</dbReference>
<dbReference type="Gene3D" id="3.40.50.2300">
    <property type="match status" value="1"/>
</dbReference>
<dbReference type="GO" id="GO:0005886">
    <property type="term" value="C:plasma membrane"/>
    <property type="evidence" value="ECO:0007669"/>
    <property type="project" value="UniProtKB-SubCell"/>
</dbReference>
<evidence type="ECO:0000256" key="1">
    <source>
        <dbReference type="ARBA" id="ARBA00000085"/>
    </source>
</evidence>
<dbReference type="FunFam" id="3.30.565.10:FF:000010">
    <property type="entry name" value="Sensor histidine kinase RcsC"/>
    <property type="match status" value="1"/>
</dbReference>
<feature type="domain" description="Histidine kinase" evidence="20">
    <location>
        <begin position="77"/>
        <end position="298"/>
    </location>
</feature>
<dbReference type="InterPro" id="IPR008207">
    <property type="entry name" value="Sig_transdc_His_kin_Hpt_dom"/>
</dbReference>
<evidence type="ECO:0000256" key="15">
    <source>
        <dbReference type="ARBA" id="ARBA00023136"/>
    </source>
</evidence>
<evidence type="ECO:0000256" key="6">
    <source>
        <dbReference type="ARBA" id="ARBA00022519"/>
    </source>
</evidence>
<keyword evidence="6" id="KW-0997">Cell inner membrane</keyword>
<gene>
    <name evidence="23" type="ORF">PIL02S_03069</name>
</gene>
<dbReference type="Proteomes" id="UP000247459">
    <property type="component" value="Unassembled WGS sequence"/>
</dbReference>
<evidence type="ECO:0000256" key="18">
    <source>
        <dbReference type="PROSITE-ProRule" id="PRU00169"/>
    </source>
</evidence>
<dbReference type="SMART" id="SM00387">
    <property type="entry name" value="HATPase_c"/>
    <property type="match status" value="1"/>
</dbReference>
<evidence type="ECO:0000256" key="11">
    <source>
        <dbReference type="ARBA" id="ARBA00022777"/>
    </source>
</evidence>
<dbReference type="EMBL" id="PRLG01000020">
    <property type="protein sequence ID" value="PYY27953.1"/>
    <property type="molecule type" value="Genomic_DNA"/>
</dbReference>
<dbReference type="InterPro" id="IPR001789">
    <property type="entry name" value="Sig_transdc_resp-reg_receiver"/>
</dbReference>
<feature type="coiled-coil region" evidence="19">
    <location>
        <begin position="1"/>
        <end position="28"/>
    </location>
</feature>
<keyword evidence="14" id="KW-0902">Two-component regulatory system</keyword>
<dbReference type="CDD" id="cd16922">
    <property type="entry name" value="HATPase_EvgS-ArcB-TorS-like"/>
    <property type="match status" value="1"/>
</dbReference>
<evidence type="ECO:0000256" key="3">
    <source>
        <dbReference type="ARBA" id="ARBA00006402"/>
    </source>
</evidence>
<dbReference type="RefSeq" id="WP_110759360.1">
    <property type="nucleotide sequence ID" value="NZ_PRLG01000020.1"/>
</dbReference>
<sequence>MSNEAGEIEKLRKTIEHLSDQIIRSKEQEERILSEFSEMNNELVTLQRLLAKNNASLDAARKEAVSAGESKSSFIAVISHDFRTPLNGILGMAELLQHSSLSEEQQHSVQVIQEAARLLLKLIQDLLDFSKLEAGQMRLEMGDVELKPTFNYIIRLLEPKVIQNGNKLDVECDPRISGVLEGDSTRITQVLMNLIQNANKFTKEGSIRIQVVLVREDENSQWIRFEVKDTGIGIAEEDQEILFQPYVQTEKGRSKEYEGTGLGLSICQSLVKLMGGQIGVISQEGQGSTFWFEIPMGRKTEPVKAIAPTGQDTLHDSGALLQQPYFRPILLADDNLINRQVVLMQLKKLGITEVDSVSNGEEAVAAFLSKRYGIILMDNMMPVMDGLEATRKIRAMEQDEMRHAIPIIAMTGNVLDGEKEKCLEAGMNDFIGKPFTLESLKNMIQKWQHPSEPREVLNMSIVKEIGELNSDGEQSILEMLLDMYRNETPGKIEVLRRYVVSGDHIAAAECAHDLKSGSLSLGIEYCSTLFARIEQLAKTGQVRKAEPLLGELIPAYQEACEALEKVII</sequence>
<evidence type="ECO:0000256" key="7">
    <source>
        <dbReference type="ARBA" id="ARBA00022553"/>
    </source>
</evidence>
<comment type="subcellular location">
    <subcellularLocation>
        <location evidence="2">Cell inner membrane</location>
        <topology evidence="2">Multi-pass membrane protein</topology>
    </subcellularLocation>
</comment>
<dbReference type="CDD" id="cd17546">
    <property type="entry name" value="REC_hyHK_CKI1_RcsC-like"/>
    <property type="match status" value="1"/>
</dbReference>
<dbReference type="SUPFAM" id="SSF55874">
    <property type="entry name" value="ATPase domain of HSP90 chaperone/DNA topoisomerase II/histidine kinase"/>
    <property type="match status" value="1"/>
</dbReference>
<dbReference type="PRINTS" id="PR00344">
    <property type="entry name" value="BCTRLSENSOR"/>
</dbReference>
<keyword evidence="9" id="KW-0812">Transmembrane</keyword>
<feature type="modified residue" description="Phosphohistidine" evidence="17">
    <location>
        <position position="512"/>
    </location>
</feature>
<keyword evidence="23" id="KW-0489">Methyltransferase</keyword>
<keyword evidence="11 23" id="KW-0418">Kinase</keyword>
<dbReference type="SUPFAM" id="SSF52172">
    <property type="entry name" value="CheY-like"/>
    <property type="match status" value="1"/>
</dbReference>
<keyword evidence="7 18" id="KW-0597">Phosphoprotein</keyword>
<evidence type="ECO:0000259" key="21">
    <source>
        <dbReference type="PROSITE" id="PS50110"/>
    </source>
</evidence>
<evidence type="ECO:0000256" key="16">
    <source>
        <dbReference type="ARBA" id="ARBA00074306"/>
    </source>
</evidence>
<dbReference type="AlphaFoldDB" id="A0A2W0C5N4"/>
<evidence type="ECO:0000256" key="8">
    <source>
        <dbReference type="ARBA" id="ARBA00022679"/>
    </source>
</evidence>
<evidence type="ECO:0000256" key="2">
    <source>
        <dbReference type="ARBA" id="ARBA00004429"/>
    </source>
</evidence>
<dbReference type="PROSITE" id="PS50109">
    <property type="entry name" value="HIS_KIN"/>
    <property type="match status" value="1"/>
</dbReference>
<dbReference type="FunFam" id="1.10.287.130:FF:000004">
    <property type="entry name" value="Ethylene receptor 1"/>
    <property type="match status" value="1"/>
</dbReference>
<dbReference type="Gene3D" id="1.20.120.160">
    <property type="entry name" value="HPT domain"/>
    <property type="match status" value="1"/>
</dbReference>
<comment type="caution">
    <text evidence="23">The sequence shown here is derived from an EMBL/GenBank/DDBJ whole genome shotgun (WGS) entry which is preliminary data.</text>
</comment>
<dbReference type="GO" id="GO:0032259">
    <property type="term" value="P:methylation"/>
    <property type="evidence" value="ECO:0007669"/>
    <property type="project" value="UniProtKB-KW"/>
</dbReference>
<comment type="catalytic activity">
    <reaction evidence="1">
        <text>ATP + protein L-histidine = ADP + protein N-phospho-L-histidine.</text>
        <dbReference type="EC" id="2.7.13.3"/>
    </reaction>
</comment>
<evidence type="ECO:0000256" key="14">
    <source>
        <dbReference type="ARBA" id="ARBA00023012"/>
    </source>
</evidence>
<dbReference type="GO" id="GO:0000155">
    <property type="term" value="F:phosphorelay sensor kinase activity"/>
    <property type="evidence" value="ECO:0007669"/>
    <property type="project" value="InterPro"/>
</dbReference>
<keyword evidence="13" id="KW-1133">Transmembrane helix</keyword>
<evidence type="ECO:0000256" key="9">
    <source>
        <dbReference type="ARBA" id="ARBA00022692"/>
    </source>
</evidence>
<feature type="modified residue" description="4-aspartylphosphate" evidence="18">
    <location>
        <position position="378"/>
    </location>
</feature>
<dbReference type="InterPro" id="IPR004358">
    <property type="entry name" value="Sig_transdc_His_kin-like_C"/>
</dbReference>
<dbReference type="GO" id="GO:0009927">
    <property type="term" value="F:histidine phosphotransfer kinase activity"/>
    <property type="evidence" value="ECO:0007669"/>
    <property type="project" value="TreeGrafter"/>
</dbReference>
<organism evidence="23 24">
    <name type="scientific">Paenibacillus illinoisensis</name>
    <dbReference type="NCBI Taxonomy" id="59845"/>
    <lineage>
        <taxon>Bacteria</taxon>
        <taxon>Bacillati</taxon>
        <taxon>Bacillota</taxon>
        <taxon>Bacilli</taxon>
        <taxon>Bacillales</taxon>
        <taxon>Paenibacillaceae</taxon>
        <taxon>Paenibacillus</taxon>
    </lineage>
</organism>
<dbReference type="SUPFAM" id="SSF47226">
    <property type="entry name" value="Histidine-containing phosphotransfer domain, HPT domain"/>
    <property type="match status" value="1"/>
</dbReference>
<dbReference type="Gene3D" id="3.30.565.10">
    <property type="entry name" value="Histidine kinase-like ATPase, C-terminal domain"/>
    <property type="match status" value="1"/>
</dbReference>
<dbReference type="InterPro" id="IPR036097">
    <property type="entry name" value="HisK_dim/P_sf"/>
</dbReference>
<dbReference type="InterPro" id="IPR036890">
    <property type="entry name" value="HATPase_C_sf"/>
</dbReference>
<dbReference type="CDD" id="cd00082">
    <property type="entry name" value="HisKA"/>
    <property type="match status" value="1"/>
</dbReference>
<evidence type="ECO:0000259" key="20">
    <source>
        <dbReference type="PROSITE" id="PS50109"/>
    </source>
</evidence>
<dbReference type="SMART" id="SM00388">
    <property type="entry name" value="HisKA"/>
    <property type="match status" value="1"/>
</dbReference>
<dbReference type="EC" id="2.7.13.3" evidence="4"/>
<protein>
    <recommendedName>
        <fullName evidence="16">Circadian input-output histidine kinase CikA</fullName>
        <ecNumber evidence="4">2.7.13.3</ecNumber>
    </recommendedName>
</protein>
<evidence type="ECO:0000256" key="4">
    <source>
        <dbReference type="ARBA" id="ARBA00012438"/>
    </source>
</evidence>
<dbReference type="PANTHER" id="PTHR43047">
    <property type="entry name" value="TWO-COMPONENT HISTIDINE PROTEIN KINASE"/>
    <property type="match status" value="1"/>
</dbReference>
<dbReference type="InterPro" id="IPR003661">
    <property type="entry name" value="HisK_dim/P_dom"/>
</dbReference>
<dbReference type="PROSITE" id="PS50894">
    <property type="entry name" value="HPT"/>
    <property type="match status" value="1"/>
</dbReference>
<evidence type="ECO:0000313" key="24">
    <source>
        <dbReference type="Proteomes" id="UP000247459"/>
    </source>
</evidence>
<feature type="domain" description="HPt" evidence="22">
    <location>
        <begin position="473"/>
        <end position="568"/>
    </location>
</feature>
<reference evidence="23 24" key="1">
    <citation type="submission" date="2018-01" db="EMBL/GenBank/DDBJ databases">
        <title>Genome sequence of the PGP bacterium Paenibacillus illinoisensis E3.</title>
        <authorList>
            <person name="Rolli E."/>
            <person name="Marasco R."/>
            <person name="Bessem C."/>
            <person name="Michoud G."/>
            <person name="Gaiarsa S."/>
            <person name="Borin S."/>
            <person name="Daffonchio D."/>
        </authorList>
    </citation>
    <scope>NUCLEOTIDE SEQUENCE [LARGE SCALE GENOMIC DNA]</scope>
    <source>
        <strain evidence="23 24">E3</strain>
    </source>
</reference>
<keyword evidence="12" id="KW-0067">ATP-binding</keyword>
<dbReference type="SUPFAM" id="SSF47384">
    <property type="entry name" value="Homodimeric domain of signal transducing histidine kinase"/>
    <property type="match status" value="1"/>
</dbReference>
<dbReference type="InterPro" id="IPR036641">
    <property type="entry name" value="HPT_dom_sf"/>
</dbReference>
<dbReference type="PANTHER" id="PTHR43047:SF71">
    <property type="entry name" value="HISTIDINE KINASE CONTAINING CHEY-HOMOLOGOUS RECEIVER DOMAIN-RELATED"/>
    <property type="match status" value="1"/>
</dbReference>
<evidence type="ECO:0000256" key="19">
    <source>
        <dbReference type="SAM" id="Coils"/>
    </source>
</evidence>
<dbReference type="InterPro" id="IPR003594">
    <property type="entry name" value="HATPase_dom"/>
</dbReference>
<dbReference type="PROSITE" id="PS50110">
    <property type="entry name" value="RESPONSE_REGULATORY"/>
    <property type="match status" value="1"/>
</dbReference>
<feature type="domain" description="Response regulatory" evidence="21">
    <location>
        <begin position="328"/>
        <end position="448"/>
    </location>
</feature>